<dbReference type="PANTHER" id="PTHR33639">
    <property type="entry name" value="THIOL-DISULFIDE OXIDOREDUCTASE DCC"/>
    <property type="match status" value="1"/>
</dbReference>
<accession>A0A0K9PD96</accession>
<comment type="caution">
    <text evidence="2">The sequence shown here is derived from an EMBL/GenBank/DDBJ whole genome shotgun (WGS) entry which is preliminary data.</text>
</comment>
<dbReference type="Gene3D" id="3.40.970.10">
    <property type="entry name" value="Ribonuclease H1, N-terminal domain"/>
    <property type="match status" value="1"/>
</dbReference>
<dbReference type="PANTHER" id="PTHR33639:SF3">
    <property type="entry name" value="RIBONUCLEASE H1 N-TERMINAL DOMAIN-CONTAINING PROTEIN"/>
    <property type="match status" value="1"/>
</dbReference>
<feature type="domain" description="Ribonuclease H1 N-terminal" evidence="1">
    <location>
        <begin position="129"/>
        <end position="175"/>
    </location>
</feature>
<evidence type="ECO:0000313" key="3">
    <source>
        <dbReference type="Proteomes" id="UP000036987"/>
    </source>
</evidence>
<dbReference type="AlphaFoldDB" id="A0A0K9PD96"/>
<dbReference type="OrthoDB" id="786001at2759"/>
<keyword evidence="3" id="KW-1185">Reference proteome</keyword>
<dbReference type="InterPro" id="IPR009027">
    <property type="entry name" value="Ribosomal_bL9/RNase_H1_N"/>
</dbReference>
<dbReference type="InterPro" id="IPR011320">
    <property type="entry name" value="RNase_H1_N"/>
</dbReference>
<proteinExistence type="predicted"/>
<name>A0A0K9PD96_ZOSMR</name>
<dbReference type="EMBL" id="LFYR01000981">
    <property type="protein sequence ID" value="KMZ66202.1"/>
    <property type="molecule type" value="Genomic_DNA"/>
</dbReference>
<dbReference type="Pfam" id="PF01693">
    <property type="entry name" value="Cauli_VI"/>
    <property type="match status" value="1"/>
</dbReference>
<reference evidence="3" key="1">
    <citation type="journal article" date="2016" name="Nature">
        <title>The genome of the seagrass Zostera marina reveals angiosperm adaptation to the sea.</title>
        <authorList>
            <person name="Olsen J.L."/>
            <person name="Rouze P."/>
            <person name="Verhelst B."/>
            <person name="Lin Y.-C."/>
            <person name="Bayer T."/>
            <person name="Collen J."/>
            <person name="Dattolo E."/>
            <person name="De Paoli E."/>
            <person name="Dittami S."/>
            <person name="Maumus F."/>
            <person name="Michel G."/>
            <person name="Kersting A."/>
            <person name="Lauritano C."/>
            <person name="Lohaus R."/>
            <person name="Toepel M."/>
            <person name="Tonon T."/>
            <person name="Vanneste K."/>
            <person name="Amirebrahimi M."/>
            <person name="Brakel J."/>
            <person name="Bostroem C."/>
            <person name="Chovatia M."/>
            <person name="Grimwood J."/>
            <person name="Jenkins J.W."/>
            <person name="Jueterbock A."/>
            <person name="Mraz A."/>
            <person name="Stam W.T."/>
            <person name="Tice H."/>
            <person name="Bornberg-Bauer E."/>
            <person name="Green P.J."/>
            <person name="Pearson G.A."/>
            <person name="Procaccini G."/>
            <person name="Duarte C.M."/>
            <person name="Schmutz J."/>
            <person name="Reusch T.B.H."/>
            <person name="Van de Peer Y."/>
        </authorList>
    </citation>
    <scope>NUCLEOTIDE SEQUENCE [LARGE SCALE GENOMIC DNA]</scope>
    <source>
        <strain evidence="3">cv. Finnish</strain>
    </source>
</reference>
<protein>
    <recommendedName>
        <fullName evidence="1">Ribonuclease H1 N-terminal domain-containing protein</fullName>
    </recommendedName>
</protein>
<gene>
    <name evidence="2" type="ORF">ZOSMA_2G02120</name>
</gene>
<dbReference type="InterPro" id="IPR052927">
    <property type="entry name" value="DCC_oxidoreductase"/>
</dbReference>
<dbReference type="STRING" id="29655.A0A0K9PD96"/>
<evidence type="ECO:0000259" key="1">
    <source>
        <dbReference type="Pfam" id="PF01693"/>
    </source>
</evidence>
<dbReference type="InterPro" id="IPR037056">
    <property type="entry name" value="RNase_H1_N_sf"/>
</dbReference>
<organism evidence="2 3">
    <name type="scientific">Zostera marina</name>
    <name type="common">Eelgrass</name>
    <dbReference type="NCBI Taxonomy" id="29655"/>
    <lineage>
        <taxon>Eukaryota</taxon>
        <taxon>Viridiplantae</taxon>
        <taxon>Streptophyta</taxon>
        <taxon>Embryophyta</taxon>
        <taxon>Tracheophyta</taxon>
        <taxon>Spermatophyta</taxon>
        <taxon>Magnoliopsida</taxon>
        <taxon>Liliopsida</taxon>
        <taxon>Zosteraceae</taxon>
        <taxon>Zostera</taxon>
    </lineage>
</organism>
<dbReference type="SUPFAM" id="SSF55658">
    <property type="entry name" value="L9 N-domain-like"/>
    <property type="match status" value="1"/>
</dbReference>
<dbReference type="Proteomes" id="UP000036987">
    <property type="component" value="Unassembled WGS sequence"/>
</dbReference>
<sequence length="244" mass="27788">MPPKATNIRKKHTSTLLRKMVRNTPSNPVDQENDVEDVLVVTPFFSYIFEIVRVPRAELEAMRKAMATSCYPSDPTFPKERGKRAWKDTWHTGVGSVLPKFQIVLIQSRKKKSEKTRQEVVIMDEQSAFYVVRKGSSIGVYKSLQDCQSQVSSSVCDPSVSVYKGYSMQKETEEYLSSKGLKNALFSIDAADCREDLFGTLVLCPFQAIPTKSLRRYPPMDFRESEEAGQGYCNKERKNVQKSM</sequence>
<evidence type="ECO:0000313" key="2">
    <source>
        <dbReference type="EMBL" id="KMZ66202.1"/>
    </source>
</evidence>